<evidence type="ECO:0000256" key="9">
    <source>
        <dbReference type="ARBA" id="ARBA00023211"/>
    </source>
</evidence>
<accession>A0A450U7P5</accession>
<comment type="function">
    <text evidence="11">Catalyzes the conversion of oxaloacetate (OAA) to phosphoenolpyruvate (PEP), the rate-limiting step in the metabolic pathway that produces glucose from lactate and other precursors derived from the citric acid cycle.</text>
</comment>
<evidence type="ECO:0000256" key="10">
    <source>
        <dbReference type="ARBA" id="ARBA00023239"/>
    </source>
</evidence>
<dbReference type="PIRSF" id="PIRSF001348">
    <property type="entry name" value="PEP_carboxykinase_GTP"/>
    <property type="match status" value="1"/>
</dbReference>
<dbReference type="InterPro" id="IPR035077">
    <property type="entry name" value="PEP_carboxykinase_GTP_C"/>
</dbReference>
<dbReference type="Gene3D" id="3.90.228.20">
    <property type="match status" value="1"/>
</dbReference>
<keyword evidence="14" id="KW-0418">Kinase</keyword>
<dbReference type="GO" id="GO:0046327">
    <property type="term" value="P:glycerol biosynthetic process from pyruvate"/>
    <property type="evidence" value="ECO:0007669"/>
    <property type="project" value="TreeGrafter"/>
</dbReference>
<dbReference type="PANTHER" id="PTHR11561">
    <property type="entry name" value="PHOSPHOENOLPYRUVATE CARBOXYKINASE"/>
    <property type="match status" value="1"/>
</dbReference>
<dbReference type="Pfam" id="PF17297">
    <property type="entry name" value="PEPCK_N"/>
    <property type="match status" value="1"/>
</dbReference>
<keyword evidence="8 11" id="KW-0342">GTP-binding</keyword>
<protein>
    <recommendedName>
        <fullName evidence="11">Phosphoenolpyruvate carboxykinase [GTP]</fullName>
        <shortName evidence="11">PEP carboxykinase</shortName>
        <shortName evidence="11">PEPCK</shortName>
        <ecNumber evidence="11">4.1.1.32</ecNumber>
    </recommendedName>
    <alternativeName>
        <fullName evidence="11">GTP-dependent phosphoenolpyruvate carboxykinase</fullName>
        <shortName evidence="11">GTP-PEPCK</shortName>
    </alternativeName>
</protein>
<evidence type="ECO:0000259" key="12">
    <source>
        <dbReference type="Pfam" id="PF00821"/>
    </source>
</evidence>
<dbReference type="EMBL" id="CAADFF010000008">
    <property type="protein sequence ID" value="VFJ87871.1"/>
    <property type="molecule type" value="Genomic_DNA"/>
</dbReference>
<evidence type="ECO:0000256" key="3">
    <source>
        <dbReference type="ARBA" id="ARBA00011245"/>
    </source>
</evidence>
<comment type="cofactor">
    <cofactor evidence="11">
        <name>Mn(2+)</name>
        <dbReference type="ChEBI" id="CHEBI:29035"/>
    </cofactor>
    <text evidence="11">Binds 1 Mn(2+) ion per subunit.</text>
</comment>
<dbReference type="CDD" id="cd00819">
    <property type="entry name" value="PEPCK_GTP"/>
    <property type="match status" value="1"/>
</dbReference>
<keyword evidence="9 11" id="KW-0464">Manganese</keyword>
<dbReference type="SUPFAM" id="SSF53795">
    <property type="entry name" value="PEP carboxykinase-like"/>
    <property type="match status" value="1"/>
</dbReference>
<dbReference type="InterPro" id="IPR035078">
    <property type="entry name" value="PEP_carboxykinase_GTP_N"/>
</dbReference>
<dbReference type="GO" id="GO:0071333">
    <property type="term" value="P:cellular response to glucose stimulus"/>
    <property type="evidence" value="ECO:0007669"/>
    <property type="project" value="TreeGrafter"/>
</dbReference>
<keyword evidence="6 11" id="KW-0547">Nucleotide-binding</keyword>
<evidence type="ECO:0000256" key="8">
    <source>
        <dbReference type="ARBA" id="ARBA00023134"/>
    </source>
</evidence>
<feature type="binding site" evidence="11">
    <location>
        <begin position="389"/>
        <end position="391"/>
    </location>
    <ligand>
        <name>substrate</name>
    </ligand>
</feature>
<dbReference type="GO" id="GO:0042594">
    <property type="term" value="P:response to starvation"/>
    <property type="evidence" value="ECO:0007669"/>
    <property type="project" value="TreeGrafter"/>
</dbReference>
<dbReference type="GO" id="GO:0030145">
    <property type="term" value="F:manganese ion binding"/>
    <property type="evidence" value="ECO:0007669"/>
    <property type="project" value="UniProtKB-UniRule"/>
</dbReference>
<dbReference type="InterPro" id="IPR008210">
    <property type="entry name" value="PEP_carboxykinase_N"/>
</dbReference>
<keyword evidence="14" id="KW-0808">Transferase</keyword>
<dbReference type="GO" id="GO:0033993">
    <property type="term" value="P:response to lipid"/>
    <property type="evidence" value="ECO:0007669"/>
    <property type="project" value="TreeGrafter"/>
</dbReference>
<comment type="subcellular location">
    <subcellularLocation>
        <location evidence="11">Cytoplasm</location>
    </subcellularLocation>
</comment>
<comment type="similarity">
    <text evidence="2 11">Belongs to the phosphoenolpyruvate carboxykinase [GTP] family.</text>
</comment>
<dbReference type="InterPro" id="IPR008209">
    <property type="entry name" value="PEP_carboxykinase_GTP"/>
</dbReference>
<sequence length="626" mass="70796">MTITHNGKERTKNKKLLAWVDEMVALCKPKDVVWCDGSQKEYDDLCNMLVDHGVFTRLNPKKRPNCFLARSHPSDVARVENRTFICSKKEEDAGPTNNWMDPDKAKQELTVQFDGSMEGRTMYIIPFSMGPLGSPIAHIGIEITDSAYVVVNQRIMTRMGQAVLDVLGENGEFVPCLHSVGAPLKPGQEDVVWPCEPDIGKKYIAHFPETREIWSYGSGYGGNALLGKKCLALRIASIMARDEGWLAEHMLILGVESPKGEKTYVSAAFPSACGKTNFAMLIPPESMKGWKVTTIGDDIAWIKPNKETGMFHAINPEYGWFGVAPGTNYKSNPNAMLSMKENSIFTNVGLTDDGDIWWEGMDGETPKHLIDWKGNDWTPKSETPASHPNARFTAPAGQCPSIDPDWEDPAGVPISAFVFGGRVSKNFPLVYQGYNWEHGVYMAATMGSEATAAAIGQEAMRRDPMAMLPFCGYNMADYWKHWLRIGRSAVPTPPRIFRVNWFRKDENGKFVWPGFGENMRALKWIVERCRGTANGIESSIGWVPDYDAISWEGIDFPKDKFYSIMEMDREIMRKETNDQEELFTRFGDHLPRELELQRELQLHRLYHMTDVWDLSKVYKEAELRES</sequence>
<dbReference type="GO" id="GO:0006107">
    <property type="term" value="P:oxaloacetate metabolic process"/>
    <property type="evidence" value="ECO:0007669"/>
    <property type="project" value="TreeGrafter"/>
</dbReference>
<feature type="binding site" evidence="11">
    <location>
        <position position="298"/>
    </location>
    <ligand>
        <name>Mn(2+)</name>
        <dbReference type="ChEBI" id="CHEBI:29035"/>
    </ligand>
</feature>
<evidence type="ECO:0000256" key="4">
    <source>
        <dbReference type="ARBA" id="ARBA00022432"/>
    </source>
</evidence>
<dbReference type="GO" id="GO:0019543">
    <property type="term" value="P:propionate catabolic process"/>
    <property type="evidence" value="ECO:0007669"/>
    <property type="project" value="TreeGrafter"/>
</dbReference>
<keyword evidence="7 11" id="KW-0210">Decarboxylase</keyword>
<feature type="domain" description="Phosphoenolpyruvate carboxykinase C-terminal P-loop" evidence="12">
    <location>
        <begin position="245"/>
        <end position="600"/>
    </location>
</feature>
<keyword evidence="11" id="KW-0963">Cytoplasm</keyword>
<feature type="binding site" evidence="11">
    <location>
        <position position="78"/>
    </location>
    <ligand>
        <name>substrate</name>
    </ligand>
</feature>
<feature type="binding site" evidence="11">
    <location>
        <position position="229"/>
    </location>
    <ligand>
        <name>Mn(2+)</name>
        <dbReference type="ChEBI" id="CHEBI:29035"/>
    </ligand>
</feature>
<dbReference type="GO" id="GO:0005525">
    <property type="term" value="F:GTP binding"/>
    <property type="evidence" value="ECO:0007669"/>
    <property type="project" value="UniProtKB-UniRule"/>
</dbReference>
<dbReference type="Pfam" id="PF00821">
    <property type="entry name" value="PEPCK_GTP"/>
    <property type="match status" value="1"/>
</dbReference>
<dbReference type="InterPro" id="IPR018091">
    <property type="entry name" value="PEP_carboxykin_GTP_CS"/>
</dbReference>
<evidence type="ECO:0000256" key="6">
    <source>
        <dbReference type="ARBA" id="ARBA00022741"/>
    </source>
</evidence>
<keyword evidence="4 11" id="KW-0312">Gluconeogenesis</keyword>
<dbReference type="PANTHER" id="PTHR11561:SF0">
    <property type="entry name" value="PHOSPHOENOLPYRUVATE CARBOXYKINASE [GTP]-RELATED"/>
    <property type="match status" value="1"/>
</dbReference>
<dbReference type="NCBIfam" id="NF003253">
    <property type="entry name" value="PRK04210.1"/>
    <property type="match status" value="1"/>
</dbReference>
<feature type="binding site" evidence="11">
    <location>
        <position position="422"/>
    </location>
    <ligand>
        <name>GTP</name>
        <dbReference type="ChEBI" id="CHEBI:37565"/>
    </ligand>
</feature>
<evidence type="ECO:0000313" key="14">
    <source>
        <dbReference type="EMBL" id="VFJ87871.1"/>
    </source>
</evidence>
<feature type="binding site" evidence="11">
    <location>
        <position position="249"/>
    </location>
    <ligand>
        <name>Mn(2+)</name>
        <dbReference type="ChEBI" id="CHEBI:29035"/>
    </ligand>
</feature>
<keyword evidence="10 11" id="KW-0456">Lyase</keyword>
<comment type="subunit">
    <text evidence="3 11">Monomer.</text>
</comment>
<name>A0A450U7P5_9GAMM</name>
<keyword evidence="5 11" id="KW-0479">Metal-binding</keyword>
<comment type="catalytic activity">
    <reaction evidence="11">
        <text>oxaloacetate + GTP = phosphoenolpyruvate + GDP + CO2</text>
        <dbReference type="Rhea" id="RHEA:10388"/>
        <dbReference type="ChEBI" id="CHEBI:16452"/>
        <dbReference type="ChEBI" id="CHEBI:16526"/>
        <dbReference type="ChEBI" id="CHEBI:37565"/>
        <dbReference type="ChEBI" id="CHEBI:58189"/>
        <dbReference type="ChEBI" id="CHEBI:58702"/>
        <dbReference type="EC" id="4.1.1.32"/>
    </reaction>
</comment>
<feature type="binding site" evidence="11">
    <location>
        <begin position="515"/>
        <end position="518"/>
    </location>
    <ligand>
        <name>GTP</name>
        <dbReference type="ChEBI" id="CHEBI:37565"/>
    </ligand>
</feature>
<dbReference type="Gene3D" id="3.40.449.10">
    <property type="entry name" value="Phosphoenolpyruvate Carboxykinase, domain 1"/>
    <property type="match status" value="1"/>
</dbReference>
<evidence type="ECO:0000256" key="11">
    <source>
        <dbReference type="HAMAP-Rule" id="MF_00452"/>
    </source>
</evidence>
<proteinExistence type="inferred from homology"/>
<evidence type="ECO:0000256" key="5">
    <source>
        <dbReference type="ARBA" id="ARBA00022723"/>
    </source>
</evidence>
<gene>
    <name evidence="11" type="primary">pckG</name>
    <name evidence="14" type="ORF">BECKLFY1418B_GA0070995_100827</name>
</gene>
<feature type="active site" evidence="11">
    <location>
        <position position="273"/>
    </location>
</feature>
<organism evidence="14">
    <name type="scientific">Candidatus Kentrum sp. LFY</name>
    <dbReference type="NCBI Taxonomy" id="2126342"/>
    <lineage>
        <taxon>Bacteria</taxon>
        <taxon>Pseudomonadati</taxon>
        <taxon>Pseudomonadota</taxon>
        <taxon>Gammaproteobacteria</taxon>
        <taxon>Candidatus Kentrum</taxon>
    </lineage>
</organism>
<dbReference type="Gene3D" id="2.170.8.10">
    <property type="entry name" value="Phosphoenolpyruvate Carboxykinase, domain 2"/>
    <property type="match status" value="1"/>
</dbReference>
<dbReference type="HAMAP" id="MF_00452">
    <property type="entry name" value="PEPCK_GTP"/>
    <property type="match status" value="1"/>
</dbReference>
<comment type="pathway">
    <text evidence="1 11">Carbohydrate biosynthesis; gluconeogenesis.</text>
</comment>
<evidence type="ECO:0000256" key="7">
    <source>
        <dbReference type="ARBA" id="ARBA00022793"/>
    </source>
</evidence>
<dbReference type="AlphaFoldDB" id="A0A450U7P5"/>
<feature type="domain" description="Phosphoenolpyruvate carboxykinase GTP-utilising N-terminal" evidence="13">
    <location>
        <begin position="19"/>
        <end position="241"/>
    </location>
</feature>
<dbReference type="FunFam" id="3.40.449.10:FF:000005">
    <property type="entry name" value="Phosphoenolpyruvate carboxykinase [GTP]"/>
    <property type="match status" value="1"/>
</dbReference>
<dbReference type="UniPathway" id="UPA00138"/>
<dbReference type="PROSITE" id="PS00505">
    <property type="entry name" value="PEPCK_GTP"/>
    <property type="match status" value="1"/>
</dbReference>
<feature type="binding site" evidence="11">
    <location>
        <position position="391"/>
    </location>
    <ligand>
        <name>GTP</name>
        <dbReference type="ChEBI" id="CHEBI:37565"/>
    </ligand>
</feature>
<reference evidence="14" key="1">
    <citation type="submission" date="2019-02" db="EMBL/GenBank/DDBJ databases">
        <authorList>
            <person name="Gruber-Vodicka R. H."/>
            <person name="Seah K. B. B."/>
        </authorList>
    </citation>
    <scope>NUCLEOTIDE SEQUENCE</scope>
    <source>
        <strain evidence="14">BECK_M7</strain>
    </source>
</reference>
<feature type="binding site" evidence="11">
    <location>
        <begin position="220"/>
        <end position="222"/>
    </location>
    <ligand>
        <name>substrate</name>
    </ligand>
</feature>
<dbReference type="GO" id="GO:0016301">
    <property type="term" value="F:kinase activity"/>
    <property type="evidence" value="ECO:0007669"/>
    <property type="project" value="UniProtKB-KW"/>
</dbReference>
<dbReference type="GO" id="GO:0005829">
    <property type="term" value="C:cytosol"/>
    <property type="evidence" value="ECO:0007669"/>
    <property type="project" value="TreeGrafter"/>
</dbReference>
<dbReference type="InterPro" id="IPR013035">
    <property type="entry name" value="PEP_carboxykinase_C"/>
</dbReference>
<dbReference type="SUPFAM" id="SSF68923">
    <property type="entry name" value="PEP carboxykinase N-terminal domain"/>
    <property type="match status" value="1"/>
</dbReference>
<evidence type="ECO:0000256" key="2">
    <source>
        <dbReference type="ARBA" id="ARBA00005796"/>
    </source>
</evidence>
<feature type="binding site" evidence="11">
    <location>
        <position position="271"/>
    </location>
    <ligand>
        <name>substrate</name>
    </ligand>
</feature>
<dbReference type="EC" id="4.1.1.32" evidence="11"/>
<dbReference type="GO" id="GO:0004613">
    <property type="term" value="F:phosphoenolpyruvate carboxykinase (GTP) activity"/>
    <property type="evidence" value="ECO:0007669"/>
    <property type="project" value="UniProtKB-UniRule"/>
</dbReference>
<feature type="binding site" evidence="11">
    <location>
        <begin position="272"/>
        <end position="277"/>
    </location>
    <ligand>
        <name>GTP</name>
        <dbReference type="ChEBI" id="CHEBI:37565"/>
    </ligand>
</feature>
<keyword evidence="14" id="KW-0670">Pyruvate</keyword>
<dbReference type="GO" id="GO:0006094">
    <property type="term" value="P:gluconeogenesis"/>
    <property type="evidence" value="ECO:0007669"/>
    <property type="project" value="UniProtKB-UniRule"/>
</dbReference>
<evidence type="ECO:0000256" key="1">
    <source>
        <dbReference type="ARBA" id="ARBA00004742"/>
    </source>
</evidence>
<evidence type="ECO:0000259" key="13">
    <source>
        <dbReference type="Pfam" id="PF17297"/>
    </source>
</evidence>